<dbReference type="PANTHER" id="PTHR24171">
    <property type="entry name" value="ANKYRIN REPEAT DOMAIN-CONTAINING PROTEIN 39-RELATED"/>
    <property type="match status" value="1"/>
</dbReference>
<dbReference type="Pfam" id="PF13637">
    <property type="entry name" value="Ank_4"/>
    <property type="match status" value="1"/>
</dbReference>
<keyword evidence="2 3" id="KW-0040">ANK repeat</keyword>
<name>A0A815SMA2_9BILA</name>
<dbReference type="PROSITE" id="PS50088">
    <property type="entry name" value="ANK_REPEAT"/>
    <property type="match status" value="1"/>
</dbReference>
<feature type="domain" description="ADP ribosyltransferase" evidence="4">
    <location>
        <begin position="144"/>
        <end position="237"/>
    </location>
</feature>
<evidence type="ECO:0000256" key="3">
    <source>
        <dbReference type="PROSITE-ProRule" id="PRU00023"/>
    </source>
</evidence>
<dbReference type="GO" id="GO:0085020">
    <property type="term" value="P:protein K6-linked ubiquitination"/>
    <property type="evidence" value="ECO:0007669"/>
    <property type="project" value="TreeGrafter"/>
</dbReference>
<organism evidence="5 7">
    <name type="scientific">Adineta steineri</name>
    <dbReference type="NCBI Taxonomy" id="433720"/>
    <lineage>
        <taxon>Eukaryota</taxon>
        <taxon>Metazoa</taxon>
        <taxon>Spiralia</taxon>
        <taxon>Gnathifera</taxon>
        <taxon>Rotifera</taxon>
        <taxon>Eurotatoria</taxon>
        <taxon>Bdelloidea</taxon>
        <taxon>Adinetida</taxon>
        <taxon>Adinetidae</taxon>
        <taxon>Adineta</taxon>
    </lineage>
</organism>
<dbReference type="EMBL" id="CAJNOG010002142">
    <property type="protein sequence ID" value="CAF1491930.1"/>
    <property type="molecule type" value="Genomic_DNA"/>
</dbReference>
<evidence type="ECO:0000313" key="7">
    <source>
        <dbReference type="Proteomes" id="UP000663845"/>
    </source>
</evidence>
<dbReference type="Proteomes" id="UP000663844">
    <property type="component" value="Unassembled WGS sequence"/>
</dbReference>
<dbReference type="GO" id="GO:0070531">
    <property type="term" value="C:BRCA1-A complex"/>
    <property type="evidence" value="ECO:0007669"/>
    <property type="project" value="TreeGrafter"/>
</dbReference>
<keyword evidence="1" id="KW-0677">Repeat</keyword>
<protein>
    <recommendedName>
        <fullName evidence="4">ADP ribosyltransferase domain-containing protein</fullName>
    </recommendedName>
</protein>
<proteinExistence type="predicted"/>
<dbReference type="AlphaFoldDB" id="A0A815SMA2"/>
<dbReference type="Gene3D" id="3.90.176.10">
    <property type="entry name" value="Toxin ADP-ribosyltransferase, Chain A, domain 1"/>
    <property type="match status" value="1"/>
</dbReference>
<dbReference type="Pfam" id="PF03496">
    <property type="entry name" value="ADPrib_exo_Tox"/>
    <property type="match status" value="1"/>
</dbReference>
<feature type="repeat" description="ANK" evidence="3">
    <location>
        <begin position="44"/>
        <end position="76"/>
    </location>
</feature>
<dbReference type="InterPro" id="IPR002110">
    <property type="entry name" value="Ankyrin_rpt"/>
</dbReference>
<dbReference type="SUPFAM" id="SSF48403">
    <property type="entry name" value="Ankyrin repeat"/>
    <property type="match status" value="1"/>
</dbReference>
<dbReference type="Proteomes" id="UP000663845">
    <property type="component" value="Unassembled WGS sequence"/>
</dbReference>
<dbReference type="PANTHER" id="PTHR24171:SF8">
    <property type="entry name" value="BRCA1-ASSOCIATED RING DOMAIN PROTEIN 1"/>
    <property type="match status" value="1"/>
</dbReference>
<reference evidence="5" key="1">
    <citation type="submission" date="2021-02" db="EMBL/GenBank/DDBJ databases">
        <authorList>
            <person name="Nowell W R."/>
        </authorList>
    </citation>
    <scope>NUCLEOTIDE SEQUENCE</scope>
</reference>
<dbReference type="GO" id="GO:0004842">
    <property type="term" value="F:ubiquitin-protein transferase activity"/>
    <property type="evidence" value="ECO:0007669"/>
    <property type="project" value="TreeGrafter"/>
</dbReference>
<dbReference type="SMART" id="SM00248">
    <property type="entry name" value="ANK"/>
    <property type="match status" value="1"/>
</dbReference>
<evidence type="ECO:0000256" key="2">
    <source>
        <dbReference type="ARBA" id="ARBA00023043"/>
    </source>
</evidence>
<dbReference type="InterPro" id="IPR003540">
    <property type="entry name" value="ADP-ribosyltransferase"/>
</dbReference>
<comment type="caution">
    <text evidence="5">The sequence shown here is derived from an EMBL/GenBank/DDBJ whole genome shotgun (WGS) entry which is preliminary data.</text>
</comment>
<evidence type="ECO:0000313" key="5">
    <source>
        <dbReference type="EMBL" id="CAF1491930.1"/>
    </source>
</evidence>
<dbReference type="Gene3D" id="1.25.40.20">
    <property type="entry name" value="Ankyrin repeat-containing domain"/>
    <property type="match status" value="1"/>
</dbReference>
<accession>A0A815SMA2</accession>
<evidence type="ECO:0000259" key="4">
    <source>
        <dbReference type="Pfam" id="PF03496"/>
    </source>
</evidence>
<dbReference type="SUPFAM" id="SSF56399">
    <property type="entry name" value="ADP-ribosylation"/>
    <property type="match status" value="1"/>
</dbReference>
<dbReference type="GO" id="GO:0005576">
    <property type="term" value="C:extracellular region"/>
    <property type="evidence" value="ECO:0007669"/>
    <property type="project" value="InterPro"/>
</dbReference>
<sequence>MQRRSPERLPIALYSACKQCDIILVRRYLVSMSIEDINYQMPSNGNTALHEATSSGNTEIIKLLLESSAARLIKNADGQIPYDLAKTEEIRQLFQRPQSHSRFISTRNSFISTLPSKLDMNCKSCSLVDDQSTYEWELTEPNTSQKAFLFRKGSCITTTTFVSTSKYRSVAENFNEQGYSLPEADDISVLCTYTIKAENRTALYIAKYSQYPDEEEVLILPYSQFRITKRIIVMINNQHPLTEIYLEQCDAPVSSVEEEQR</sequence>
<evidence type="ECO:0000256" key="1">
    <source>
        <dbReference type="ARBA" id="ARBA00022737"/>
    </source>
</evidence>
<dbReference type="PROSITE" id="PS50297">
    <property type="entry name" value="ANK_REP_REGION"/>
    <property type="match status" value="1"/>
</dbReference>
<dbReference type="EMBL" id="CAJOAZ010004716">
    <property type="protein sequence ID" value="CAF4072204.1"/>
    <property type="molecule type" value="Genomic_DNA"/>
</dbReference>
<evidence type="ECO:0000313" key="6">
    <source>
        <dbReference type="EMBL" id="CAF4072204.1"/>
    </source>
</evidence>
<dbReference type="GO" id="GO:0031436">
    <property type="term" value="C:BRCA1-BARD1 complex"/>
    <property type="evidence" value="ECO:0007669"/>
    <property type="project" value="TreeGrafter"/>
</dbReference>
<dbReference type="InterPro" id="IPR036770">
    <property type="entry name" value="Ankyrin_rpt-contain_sf"/>
</dbReference>
<gene>
    <name evidence="5" type="ORF">JYZ213_LOCUS42976</name>
    <name evidence="6" type="ORF">OXD698_LOCUS33783</name>
</gene>